<keyword evidence="3" id="KW-1185">Reference proteome</keyword>
<comment type="caution">
    <text evidence="2">The sequence shown here is derived from an EMBL/GenBank/DDBJ whole genome shotgun (WGS) entry which is preliminary data.</text>
</comment>
<accession>A0A9P6N7K0</accession>
<keyword evidence="1" id="KW-0732">Signal</keyword>
<gene>
    <name evidence="2" type="ORF">CROQUDRAFT_70398</name>
</gene>
<sequence length="274" mass="30726">MPILLSRLIVSFSLASVAMSLVIPNSGTKSSSSRAIQKLYGAFDKEMYLQKTSIDKIRLYLIGSDENTSEDFEDVTEELIDSQLRRTLYRNKMIEYVPVDNIIDTSGIEYLAAVGSRYMDEVIHNARELKSLDDDEDASSQSSLGLINILEKIKKTQTKLEALDNLLFTIAIPDSDQFIIGEEKISKKNNHNLGTNVSDFKDIQVPAYKDEDDIGLEEFMEDKKFETIETSQTESSVISTSTRSNGESTETVSETIIDRSVTVRCCFLPLTSVI</sequence>
<dbReference type="EMBL" id="MU168331">
    <property type="protein sequence ID" value="KAG0138873.1"/>
    <property type="molecule type" value="Genomic_DNA"/>
</dbReference>
<organism evidence="2 3">
    <name type="scientific">Cronartium quercuum f. sp. fusiforme G11</name>
    <dbReference type="NCBI Taxonomy" id="708437"/>
    <lineage>
        <taxon>Eukaryota</taxon>
        <taxon>Fungi</taxon>
        <taxon>Dikarya</taxon>
        <taxon>Basidiomycota</taxon>
        <taxon>Pucciniomycotina</taxon>
        <taxon>Pucciniomycetes</taxon>
        <taxon>Pucciniales</taxon>
        <taxon>Coleosporiaceae</taxon>
        <taxon>Cronartium</taxon>
    </lineage>
</organism>
<evidence type="ECO:0000313" key="3">
    <source>
        <dbReference type="Proteomes" id="UP000886653"/>
    </source>
</evidence>
<proteinExistence type="predicted"/>
<feature type="signal peptide" evidence="1">
    <location>
        <begin position="1"/>
        <end position="20"/>
    </location>
</feature>
<evidence type="ECO:0000256" key="1">
    <source>
        <dbReference type="SAM" id="SignalP"/>
    </source>
</evidence>
<dbReference type="Proteomes" id="UP000886653">
    <property type="component" value="Unassembled WGS sequence"/>
</dbReference>
<dbReference type="AlphaFoldDB" id="A0A9P6N7K0"/>
<dbReference type="OrthoDB" id="2500527at2759"/>
<name>A0A9P6N7K0_9BASI</name>
<evidence type="ECO:0000313" key="2">
    <source>
        <dbReference type="EMBL" id="KAG0138873.1"/>
    </source>
</evidence>
<feature type="chain" id="PRO_5040283803" evidence="1">
    <location>
        <begin position="21"/>
        <end position="274"/>
    </location>
</feature>
<reference evidence="2" key="1">
    <citation type="submission" date="2013-11" db="EMBL/GenBank/DDBJ databases">
        <title>Genome sequence of the fusiform rust pathogen reveals effectors for host alternation and coevolution with pine.</title>
        <authorList>
            <consortium name="DOE Joint Genome Institute"/>
            <person name="Smith K."/>
            <person name="Pendleton A."/>
            <person name="Kubisiak T."/>
            <person name="Anderson C."/>
            <person name="Salamov A."/>
            <person name="Aerts A."/>
            <person name="Riley R."/>
            <person name="Clum A."/>
            <person name="Lindquist E."/>
            <person name="Ence D."/>
            <person name="Campbell M."/>
            <person name="Kronenberg Z."/>
            <person name="Feau N."/>
            <person name="Dhillon B."/>
            <person name="Hamelin R."/>
            <person name="Burleigh J."/>
            <person name="Smith J."/>
            <person name="Yandell M."/>
            <person name="Nelson C."/>
            <person name="Grigoriev I."/>
            <person name="Davis J."/>
        </authorList>
    </citation>
    <scope>NUCLEOTIDE SEQUENCE</scope>
    <source>
        <strain evidence="2">G11</strain>
    </source>
</reference>
<protein>
    <submittedName>
        <fullName evidence="2">Uncharacterized protein</fullName>
    </submittedName>
</protein>